<feature type="region of interest" description="Disordered" evidence="1">
    <location>
        <begin position="194"/>
        <end position="223"/>
    </location>
</feature>
<evidence type="ECO:0000313" key="2">
    <source>
        <dbReference type="EMBL" id="MFC6706522.1"/>
    </source>
</evidence>
<dbReference type="RefSeq" id="WP_382403179.1">
    <property type="nucleotide sequence ID" value="NZ_JBHSWH010000001.1"/>
</dbReference>
<evidence type="ECO:0000313" key="3">
    <source>
        <dbReference type="Proteomes" id="UP001596298"/>
    </source>
</evidence>
<reference evidence="3" key="1">
    <citation type="journal article" date="2019" name="Int. J. Syst. Evol. Microbiol.">
        <title>The Global Catalogue of Microorganisms (GCM) 10K type strain sequencing project: providing services to taxonomists for standard genome sequencing and annotation.</title>
        <authorList>
            <consortium name="The Broad Institute Genomics Platform"/>
            <consortium name="The Broad Institute Genome Sequencing Center for Infectious Disease"/>
            <person name="Wu L."/>
            <person name="Ma J."/>
        </authorList>
    </citation>
    <scope>NUCLEOTIDE SEQUENCE [LARGE SCALE GENOMIC DNA]</scope>
    <source>
        <strain evidence="3">CCUG 58127</strain>
    </source>
</reference>
<comment type="caution">
    <text evidence="2">The sequence shown here is derived from an EMBL/GenBank/DDBJ whole genome shotgun (WGS) entry which is preliminary data.</text>
</comment>
<dbReference type="EMBL" id="JBHSWH010000001">
    <property type="protein sequence ID" value="MFC6706522.1"/>
    <property type="molecule type" value="Genomic_DNA"/>
</dbReference>
<keyword evidence="3" id="KW-1185">Reference proteome</keyword>
<organism evidence="2 3">
    <name type="scientific">Flexivirga alba</name>
    <dbReference type="NCBI Taxonomy" id="702742"/>
    <lineage>
        <taxon>Bacteria</taxon>
        <taxon>Bacillati</taxon>
        <taxon>Actinomycetota</taxon>
        <taxon>Actinomycetes</taxon>
        <taxon>Micrococcales</taxon>
        <taxon>Dermacoccaceae</taxon>
        <taxon>Flexivirga</taxon>
    </lineage>
</organism>
<gene>
    <name evidence="2" type="ORF">ACFQDH_14985</name>
</gene>
<dbReference type="Proteomes" id="UP001596298">
    <property type="component" value="Unassembled WGS sequence"/>
</dbReference>
<evidence type="ECO:0008006" key="4">
    <source>
        <dbReference type="Google" id="ProtNLM"/>
    </source>
</evidence>
<evidence type="ECO:0000256" key="1">
    <source>
        <dbReference type="SAM" id="MobiDB-lite"/>
    </source>
</evidence>
<name>A0ABW2AHW4_9MICO</name>
<protein>
    <recommendedName>
        <fullName evidence="4">DUF4913 domain-containing protein</fullName>
    </recommendedName>
</protein>
<proteinExistence type="predicted"/>
<accession>A0ABW2AHW4</accession>
<sequence length="223" mass="25613">MNTDAAREPLVASMVRPFPEGGSMVRLAYRELSIAANGDKDQVKALGPLHMLPRPWDPPTCRRPELREQLWEWLEEVVSWLNREYTWDVAGAIPPCWPQHPHLVHEIAVLADQRRRAGLAFDSNAMEEWHRYALPAFADRMRNRLKDHCEDGHQGWPGRGRYARFTSDQTVHERQETYAADVRTTALGRRIEHKVEEESRPRLASVNLDTGELGDVPDGPQPE</sequence>